<dbReference type="PaxDb" id="589924-Ferp_1967"/>
<reference evidence="3" key="1">
    <citation type="submission" date="2010-02" db="EMBL/GenBank/DDBJ databases">
        <title>Complete sequence of Ferroglobus placidus DSM 10642.</title>
        <authorList>
            <consortium name="US DOE Joint Genome Institute"/>
            <person name="Lucas S."/>
            <person name="Copeland A."/>
            <person name="Lapidus A."/>
            <person name="Cheng J.-F."/>
            <person name="Bruce D."/>
            <person name="Goodwin L."/>
            <person name="Pitluck S."/>
            <person name="Saunders E."/>
            <person name="Brettin T."/>
            <person name="Detter J.C."/>
            <person name="Han C."/>
            <person name="Tapia R."/>
            <person name="Larimer F."/>
            <person name="Land M."/>
            <person name="Hauser L."/>
            <person name="Kyrpides N."/>
            <person name="Ivanova N."/>
            <person name="Holmes D."/>
            <person name="Lovley D."/>
            <person name="Kyrpides N."/>
            <person name="Anderson I.J."/>
            <person name="Woyke T."/>
        </authorList>
    </citation>
    <scope>NUCLEOTIDE SEQUENCE [LARGE SCALE GENOMIC DNA]</scope>
    <source>
        <strain evidence="3">DSM 10642 / AEDII12DO</strain>
    </source>
</reference>
<proteinExistence type="predicted"/>
<dbReference type="Proteomes" id="UP000002613">
    <property type="component" value="Chromosome"/>
</dbReference>
<feature type="transmembrane region" description="Helical" evidence="1">
    <location>
        <begin position="7"/>
        <end position="26"/>
    </location>
</feature>
<accession>D3S041</accession>
<reference evidence="2 3" key="2">
    <citation type="journal article" date="2011" name="Stand. Genomic Sci.">
        <title>Complete genome sequence of Ferroglobus placidus AEDII12DO.</title>
        <authorList>
            <person name="Anderson I."/>
            <person name="Risso C."/>
            <person name="Holmes D."/>
            <person name="Lucas S."/>
            <person name="Copeland A."/>
            <person name="Lapidus A."/>
            <person name="Cheng J.F."/>
            <person name="Bruce D."/>
            <person name="Goodwin L."/>
            <person name="Pitluck S."/>
            <person name="Saunders E."/>
            <person name="Brettin T."/>
            <person name="Detter J.C."/>
            <person name="Han C."/>
            <person name="Tapia R."/>
            <person name="Larimer F."/>
            <person name="Land M."/>
            <person name="Hauser L."/>
            <person name="Woyke T."/>
            <person name="Lovley D."/>
            <person name="Kyrpides N."/>
            <person name="Ivanova N."/>
        </authorList>
    </citation>
    <scope>NUCLEOTIDE SEQUENCE [LARGE SCALE GENOMIC DNA]</scope>
    <source>
        <strain evidence="3">DSM 10642 / AEDII12DO</strain>
    </source>
</reference>
<feature type="transmembrane region" description="Helical" evidence="1">
    <location>
        <begin position="70"/>
        <end position="89"/>
    </location>
</feature>
<dbReference type="STRING" id="589924.Ferp_1967"/>
<organism evidence="2 3">
    <name type="scientific">Ferroglobus placidus (strain DSM 10642 / AEDII12DO)</name>
    <dbReference type="NCBI Taxonomy" id="589924"/>
    <lineage>
        <taxon>Archaea</taxon>
        <taxon>Methanobacteriati</taxon>
        <taxon>Methanobacteriota</taxon>
        <taxon>Archaeoglobi</taxon>
        <taxon>Archaeoglobales</taxon>
        <taxon>Archaeoglobaceae</taxon>
        <taxon>Ferroglobus</taxon>
    </lineage>
</organism>
<dbReference type="KEGG" id="fpl:Ferp_1967"/>
<keyword evidence="1" id="KW-0472">Membrane</keyword>
<keyword evidence="1" id="KW-0812">Transmembrane</keyword>
<protein>
    <submittedName>
        <fullName evidence="2">Uncharacterized protein</fullName>
    </submittedName>
</protein>
<evidence type="ECO:0000256" key="1">
    <source>
        <dbReference type="SAM" id="Phobius"/>
    </source>
</evidence>
<feature type="transmembrane region" description="Helical" evidence="1">
    <location>
        <begin position="95"/>
        <end position="112"/>
    </location>
</feature>
<dbReference type="AlphaFoldDB" id="D3S041"/>
<name>D3S041_FERPA</name>
<evidence type="ECO:0000313" key="2">
    <source>
        <dbReference type="EMBL" id="ADC66104.1"/>
    </source>
</evidence>
<gene>
    <name evidence="2" type="ordered locus">Ferp_1967</name>
</gene>
<feature type="transmembrane region" description="Helical" evidence="1">
    <location>
        <begin position="46"/>
        <end position="63"/>
    </location>
</feature>
<dbReference type="EMBL" id="CP001899">
    <property type="protein sequence ID" value="ADC66104.1"/>
    <property type="molecule type" value="Genomic_DNA"/>
</dbReference>
<keyword evidence="3" id="KW-1185">Reference proteome</keyword>
<dbReference type="HOGENOM" id="CLU_2115384_0_0_2"/>
<evidence type="ECO:0000313" key="3">
    <source>
        <dbReference type="Proteomes" id="UP000002613"/>
    </source>
</evidence>
<keyword evidence="1" id="KW-1133">Transmembrane helix</keyword>
<sequence>MKIYKVLSLLLIAVLGISFISKIFIAYLNPEIFFFGEKLGGDKARIYLLANALVGIFLVALLLKKDYWKGTVLAILYFGYNACEGYISYQTVTPFTLLSLLLPILTLILLKLDI</sequence>